<name>A0ABT2H2V1_9MICO</name>
<evidence type="ECO:0000313" key="4">
    <source>
        <dbReference type="Proteomes" id="UP001165586"/>
    </source>
</evidence>
<keyword evidence="4" id="KW-1185">Reference proteome</keyword>
<evidence type="ECO:0000256" key="2">
    <source>
        <dbReference type="SAM" id="Phobius"/>
    </source>
</evidence>
<keyword evidence="2" id="KW-1133">Transmembrane helix</keyword>
<feature type="compositionally biased region" description="Low complexity" evidence="1">
    <location>
        <begin position="25"/>
        <end position="39"/>
    </location>
</feature>
<dbReference type="EMBL" id="JANLCJ010000003">
    <property type="protein sequence ID" value="MCS5734242.1"/>
    <property type="molecule type" value="Genomic_DNA"/>
</dbReference>
<dbReference type="Proteomes" id="UP001165586">
    <property type="component" value="Unassembled WGS sequence"/>
</dbReference>
<feature type="transmembrane region" description="Helical" evidence="2">
    <location>
        <begin position="78"/>
        <end position="99"/>
    </location>
</feature>
<dbReference type="RefSeq" id="WP_259539082.1">
    <property type="nucleotide sequence ID" value="NZ_JANLCJ010000003.1"/>
</dbReference>
<feature type="region of interest" description="Disordered" evidence="1">
    <location>
        <begin position="1"/>
        <end position="70"/>
    </location>
</feature>
<keyword evidence="2" id="KW-0812">Transmembrane</keyword>
<protein>
    <recommendedName>
        <fullName evidence="5">DUF4190 domain-containing protein</fullName>
    </recommendedName>
</protein>
<evidence type="ECO:0008006" key="5">
    <source>
        <dbReference type="Google" id="ProtNLM"/>
    </source>
</evidence>
<reference evidence="3" key="1">
    <citation type="submission" date="2022-08" db="EMBL/GenBank/DDBJ databases">
        <authorList>
            <person name="Deng Y."/>
            <person name="Han X.-F."/>
            <person name="Zhang Y.-Q."/>
        </authorList>
    </citation>
    <scope>NUCLEOTIDE SEQUENCE</scope>
    <source>
        <strain evidence="3">CPCC 203386</strain>
    </source>
</reference>
<comment type="caution">
    <text evidence="3">The sequence shown here is derived from an EMBL/GenBank/DDBJ whole genome shotgun (WGS) entry which is preliminary data.</text>
</comment>
<sequence>MTQTPAEQPPGAAPRPADQTAPRHPGYGPTTPTYPATGGQVPHPGYGPNPGSGPNPGYAPGTATAPPPLIPRPTRNTLGLASLIVGAIGPVLGLLFLLIQAALIGSGETQAIGAAGAVNGVLSGLVAAAALVLGLIALSRRGASKTLAAAGIALGAAGLVGVFGAVLYGLVVNLLYAY</sequence>
<keyword evidence="2" id="KW-0472">Membrane</keyword>
<evidence type="ECO:0000313" key="3">
    <source>
        <dbReference type="EMBL" id="MCS5734242.1"/>
    </source>
</evidence>
<feature type="compositionally biased region" description="Low complexity" evidence="1">
    <location>
        <begin position="55"/>
        <end position="64"/>
    </location>
</feature>
<evidence type="ECO:0000256" key="1">
    <source>
        <dbReference type="SAM" id="MobiDB-lite"/>
    </source>
</evidence>
<feature type="transmembrane region" description="Helical" evidence="2">
    <location>
        <begin position="111"/>
        <end position="138"/>
    </location>
</feature>
<gene>
    <name evidence="3" type="ORF">N1032_10890</name>
</gene>
<organism evidence="3 4">
    <name type="scientific">Herbiconiux daphne</name>
    <dbReference type="NCBI Taxonomy" id="2970914"/>
    <lineage>
        <taxon>Bacteria</taxon>
        <taxon>Bacillati</taxon>
        <taxon>Actinomycetota</taxon>
        <taxon>Actinomycetes</taxon>
        <taxon>Micrococcales</taxon>
        <taxon>Microbacteriaceae</taxon>
        <taxon>Herbiconiux</taxon>
    </lineage>
</organism>
<feature type="transmembrane region" description="Helical" evidence="2">
    <location>
        <begin position="150"/>
        <end position="176"/>
    </location>
</feature>
<accession>A0ABT2H2V1</accession>
<proteinExistence type="predicted"/>